<accession>A0A813L2R2</accession>
<feature type="transmembrane region" description="Helical" evidence="1">
    <location>
        <begin position="6"/>
        <end position="33"/>
    </location>
</feature>
<keyword evidence="1" id="KW-0472">Membrane</keyword>
<protein>
    <submittedName>
        <fullName evidence="2">Uncharacterized protein</fullName>
    </submittedName>
</protein>
<evidence type="ECO:0000313" key="2">
    <source>
        <dbReference type="EMBL" id="CAE8716506.1"/>
    </source>
</evidence>
<comment type="caution">
    <text evidence="2">The sequence shown here is derived from an EMBL/GenBank/DDBJ whole genome shotgun (WGS) entry which is preliminary data.</text>
</comment>
<evidence type="ECO:0000313" key="3">
    <source>
        <dbReference type="Proteomes" id="UP000626109"/>
    </source>
</evidence>
<organism evidence="2 3">
    <name type="scientific">Polarella glacialis</name>
    <name type="common">Dinoflagellate</name>
    <dbReference type="NCBI Taxonomy" id="89957"/>
    <lineage>
        <taxon>Eukaryota</taxon>
        <taxon>Sar</taxon>
        <taxon>Alveolata</taxon>
        <taxon>Dinophyceae</taxon>
        <taxon>Suessiales</taxon>
        <taxon>Suessiaceae</taxon>
        <taxon>Polarella</taxon>
    </lineage>
</organism>
<dbReference type="AlphaFoldDB" id="A0A813L2R2"/>
<dbReference type="Proteomes" id="UP000626109">
    <property type="component" value="Unassembled WGS sequence"/>
</dbReference>
<proteinExistence type="predicted"/>
<keyword evidence="1" id="KW-0812">Transmembrane</keyword>
<gene>
    <name evidence="2" type="ORF">PGLA2088_LOCUS39075</name>
</gene>
<name>A0A813L2R2_POLGL</name>
<reference evidence="2" key="1">
    <citation type="submission" date="2021-02" db="EMBL/GenBank/DDBJ databases">
        <authorList>
            <person name="Dougan E. K."/>
            <person name="Rhodes N."/>
            <person name="Thang M."/>
            <person name="Chan C."/>
        </authorList>
    </citation>
    <scope>NUCLEOTIDE SEQUENCE</scope>
</reference>
<evidence type="ECO:0000256" key="1">
    <source>
        <dbReference type="SAM" id="Phobius"/>
    </source>
</evidence>
<dbReference type="EMBL" id="CAJNNW010032974">
    <property type="protein sequence ID" value="CAE8716506.1"/>
    <property type="molecule type" value="Genomic_DNA"/>
</dbReference>
<sequence length="117" mass="12332">MPAEQWQPYIAVIVVATVVVVVVFVVALVVVAVHRRQSSVSLASMLPPGLVCAGPRDANALRLPTLDANGADSCSLRTRRAQIARCAVLGPPVLAHGLLRGHGDQVNGLLTAFCWQS</sequence>
<keyword evidence="1" id="KW-1133">Transmembrane helix</keyword>